<dbReference type="InterPro" id="IPR011054">
    <property type="entry name" value="Rudment_hybrid_motif"/>
</dbReference>
<feature type="binding site" description="covalent" evidence="18 19">
    <location>
        <position position="54"/>
    </location>
    <ligand>
        <name>heme</name>
        <dbReference type="ChEBI" id="CHEBI:30413"/>
    </ligand>
</feature>
<dbReference type="GO" id="GO:0005506">
    <property type="term" value="F:iron ion binding"/>
    <property type="evidence" value="ECO:0007669"/>
    <property type="project" value="InterPro"/>
</dbReference>
<keyword evidence="5 18" id="KW-0813">Transport</keyword>
<keyword evidence="14 18" id="KW-0793">Thylakoid</keyword>
<dbReference type="Gene3D" id="2.40.50.100">
    <property type="match status" value="1"/>
</dbReference>
<evidence type="ECO:0000256" key="18">
    <source>
        <dbReference type="HAMAP-Rule" id="MF_00610"/>
    </source>
</evidence>
<dbReference type="SUPFAM" id="SSF103431">
    <property type="entry name" value="Cytochrome f subunit of the cytochrome b6f complex, transmembrane anchor"/>
    <property type="match status" value="1"/>
</dbReference>
<evidence type="ECO:0000256" key="10">
    <source>
        <dbReference type="ARBA" id="ARBA00022729"/>
    </source>
</evidence>
<feature type="binding site" description="axial binding residue" evidence="18 19">
    <location>
        <position position="31"/>
    </location>
    <ligand>
        <name>heme</name>
        <dbReference type="ChEBI" id="CHEBI:30413"/>
    </ligand>
    <ligandPart>
        <name>Fe</name>
        <dbReference type="ChEBI" id="CHEBI:18248"/>
    </ligandPart>
</feature>
<proteinExistence type="inferred from homology"/>
<evidence type="ECO:0000256" key="6">
    <source>
        <dbReference type="ARBA" id="ARBA00022531"/>
    </source>
</evidence>
<dbReference type="EMBL" id="MG755795">
    <property type="protein sequence ID" value="AWT38675.1"/>
    <property type="molecule type" value="Genomic_DNA"/>
</dbReference>
<dbReference type="InterPro" id="IPR036826">
    <property type="entry name" value="Cyt_f_lg_dom_sf"/>
</dbReference>
<dbReference type="PANTHER" id="PTHR33288:SF10">
    <property type="entry name" value="CYTOCHROME F"/>
    <property type="match status" value="1"/>
</dbReference>
<dbReference type="Gene3D" id="1.20.5.700">
    <property type="entry name" value="Single helix bin"/>
    <property type="match status" value="1"/>
</dbReference>
<dbReference type="PRINTS" id="PR00610">
    <property type="entry name" value="CYTOCHROMEF"/>
</dbReference>
<feature type="binding site" description="axial binding residue" evidence="18 19">
    <location>
        <position position="55"/>
    </location>
    <ligand>
        <name>heme</name>
        <dbReference type="ChEBI" id="CHEBI:30413"/>
    </ligand>
    <ligandPart>
        <name>Fe</name>
        <dbReference type="ChEBI" id="CHEBI:18248"/>
    </ligandPart>
</feature>
<evidence type="ECO:0000256" key="14">
    <source>
        <dbReference type="ARBA" id="ARBA00023078"/>
    </source>
</evidence>
<evidence type="ECO:0000256" key="11">
    <source>
        <dbReference type="ARBA" id="ARBA00022982"/>
    </source>
</evidence>
<keyword evidence="10 18" id="KW-0732">Signal</keyword>
<comment type="cofactor">
    <cofactor evidence="18 19">
        <name>heme</name>
        <dbReference type="ChEBI" id="CHEBI:30413"/>
    </cofactor>
    <text evidence="18 19">Binds 1 heme group covalently.</text>
</comment>
<evidence type="ECO:0000259" key="20">
    <source>
        <dbReference type="Pfam" id="PF16639"/>
    </source>
</evidence>
<dbReference type="PROSITE" id="PS51010">
    <property type="entry name" value="CYTF"/>
    <property type="match status" value="1"/>
</dbReference>
<reference evidence="21" key="1">
    <citation type="journal article" date="2018" name="Adv. Bot. Res.">
        <title>Evolution of the Plastid Genomes in Diatoms.</title>
        <authorList>
            <person name="Yu M."/>
            <person name="Ashworth M.P."/>
            <person name="Hajrah N.H."/>
            <person name="Khiyami M.A."/>
            <person name="Sabir M.J."/>
            <person name="Alhebshi A.M."/>
            <person name="Al-Malki A.L."/>
            <person name="Sabir J.S.M."/>
            <person name="Theriot E.C."/>
            <person name="Jansen R.K."/>
        </authorList>
    </citation>
    <scope>NUCLEOTIDE SEQUENCE</scope>
</reference>
<dbReference type="AlphaFoldDB" id="A0A2U9NNZ2"/>
<evidence type="ECO:0000256" key="16">
    <source>
        <dbReference type="ARBA" id="ARBA00025834"/>
    </source>
</evidence>
<dbReference type="HAMAP" id="MF_00610">
    <property type="entry name" value="Cytb6_f_cytF"/>
    <property type="match status" value="1"/>
</dbReference>
<keyword evidence="11 18" id="KW-0249">Electron transport</keyword>
<keyword evidence="6 18" id="KW-0602">Photosynthesis</keyword>
<geneLocation type="chloroplast" evidence="21"/>
<feature type="signal peptide" evidence="18">
    <location>
        <begin position="1"/>
        <end position="30"/>
    </location>
</feature>
<keyword evidence="8 18" id="KW-0812">Transmembrane</keyword>
<dbReference type="GO" id="GO:0020037">
    <property type="term" value="F:heme binding"/>
    <property type="evidence" value="ECO:0007669"/>
    <property type="project" value="InterPro"/>
</dbReference>
<dbReference type="InterPro" id="IPR002325">
    <property type="entry name" value="Cyt_f"/>
</dbReference>
<evidence type="ECO:0000256" key="19">
    <source>
        <dbReference type="PIRSR" id="PIRSR602325-50"/>
    </source>
</evidence>
<dbReference type="Pfam" id="PF01333">
    <property type="entry name" value="Apocytochr_F_C"/>
    <property type="match status" value="1"/>
</dbReference>
<comment type="function">
    <text evidence="1 18">Component of the cytochrome b6-f complex, which mediates electron transfer between photosystem II (PSII) and photosystem I (PSI), cyclic electron flow around PSI, and state transitions.</text>
</comment>
<evidence type="ECO:0000256" key="15">
    <source>
        <dbReference type="ARBA" id="ARBA00023136"/>
    </source>
</evidence>
<feature type="chain" id="PRO_5016183877" description="Cytochrome f" evidence="18">
    <location>
        <begin position="31"/>
        <end position="314"/>
    </location>
</feature>
<protein>
    <recommendedName>
        <fullName evidence="4 18">Cytochrome f</fullName>
    </recommendedName>
</protein>
<keyword evidence="13 18" id="KW-0408">Iron</keyword>
<dbReference type="InterPro" id="IPR024058">
    <property type="entry name" value="Cyt-f_TM"/>
</dbReference>
<evidence type="ECO:0000256" key="2">
    <source>
        <dbReference type="ARBA" id="ARBA00004167"/>
    </source>
</evidence>
<evidence type="ECO:0000256" key="7">
    <source>
        <dbReference type="ARBA" id="ARBA00022617"/>
    </source>
</evidence>
<dbReference type="SUPFAM" id="SSF51246">
    <property type="entry name" value="Rudiment single hybrid motif"/>
    <property type="match status" value="1"/>
</dbReference>
<dbReference type="Pfam" id="PF16639">
    <property type="entry name" value="Apocytochr_F_N"/>
    <property type="match status" value="1"/>
</dbReference>
<evidence type="ECO:0000256" key="3">
    <source>
        <dbReference type="ARBA" id="ARBA00008923"/>
    </source>
</evidence>
<dbReference type="GO" id="GO:0009535">
    <property type="term" value="C:chloroplast thylakoid membrane"/>
    <property type="evidence" value="ECO:0007669"/>
    <property type="project" value="UniProtKB-SubCell"/>
</dbReference>
<keyword evidence="21" id="KW-0934">Plastid</keyword>
<keyword evidence="9 18" id="KW-0479">Metal-binding</keyword>
<feature type="domain" description="Cytochrome f large" evidence="20">
    <location>
        <begin position="31"/>
        <end position="185"/>
    </location>
</feature>
<keyword evidence="12 18" id="KW-1133">Transmembrane helix</keyword>
<name>A0A2U9NNZ2_9STRA</name>
<evidence type="ECO:0000313" key="21">
    <source>
        <dbReference type="EMBL" id="AWT38675.1"/>
    </source>
</evidence>
<keyword evidence="15 18" id="KW-0472">Membrane</keyword>
<accession>A0A2U9NNZ2</accession>
<dbReference type="FunFam" id="1.20.5.700:FF:000001">
    <property type="entry name" value="Cytochrome f"/>
    <property type="match status" value="1"/>
</dbReference>
<evidence type="ECO:0000256" key="13">
    <source>
        <dbReference type="ARBA" id="ARBA00023004"/>
    </source>
</evidence>
<dbReference type="GO" id="GO:0009055">
    <property type="term" value="F:electron transfer activity"/>
    <property type="evidence" value="ECO:0007669"/>
    <property type="project" value="UniProtKB-UniRule"/>
</dbReference>
<evidence type="ECO:0000256" key="5">
    <source>
        <dbReference type="ARBA" id="ARBA00022448"/>
    </source>
</evidence>
<organism evidence="21">
    <name type="scientific">Licmophora sp</name>
    <dbReference type="NCBI Taxonomy" id="2115823"/>
    <lineage>
        <taxon>Eukaryota</taxon>
        <taxon>Sar</taxon>
        <taxon>Stramenopiles</taxon>
        <taxon>Ochrophyta</taxon>
        <taxon>Bacillariophyta</taxon>
        <taxon>Fragilariophyceae</taxon>
        <taxon>Fragilariophycidae</taxon>
        <taxon>Licmophorales</taxon>
        <taxon>Licmophoraceae</taxon>
        <taxon>Licmophora</taxon>
    </lineage>
</organism>
<evidence type="ECO:0000256" key="17">
    <source>
        <dbReference type="ARBA" id="ARBA00060385"/>
    </source>
</evidence>
<keyword evidence="7 18" id="KW-0349">Heme</keyword>
<feature type="transmembrane region" description="Helical" evidence="18">
    <location>
        <begin position="280"/>
        <end position="299"/>
    </location>
</feature>
<sequence length="314" mass="33915" precursor="true">MATNKFIKSLLLTLAIAINLLGFGIENSNAYPVFAQQNYSNPRAANGKLACANCHLNQKAIEIEAPQAVLPNSVFEVEIKVSYDTSKKQIGANGKPADINVGGILILPKGFKLASKSQISPEVKAKNKGVFISPYSTEFDNILVVGPISGNKHQELIFPVVAPDPEKNSNVKYLTYPMYGGGNRGRGQVYPTGEKSNVNVFGATQAGQIIEISEVGKGDSNIVILNSDGTKISQVVPAGLNLIVKEGDIVKTEQALNIDPNVGGFGQEETEIVLQNPFRIIGYLAFCFCVLLTQVFLILKKKQFEKVQAAELNF</sequence>
<evidence type="ECO:0000256" key="12">
    <source>
        <dbReference type="ARBA" id="ARBA00022989"/>
    </source>
</evidence>
<dbReference type="SUPFAM" id="SSF49441">
    <property type="entry name" value="Cytochrome f, large domain"/>
    <property type="match status" value="1"/>
</dbReference>
<evidence type="ECO:0000256" key="4">
    <source>
        <dbReference type="ARBA" id="ARBA00013528"/>
    </source>
</evidence>
<evidence type="ECO:0000256" key="1">
    <source>
        <dbReference type="ARBA" id="ARBA00003068"/>
    </source>
</evidence>
<dbReference type="PANTHER" id="PTHR33288">
    <property type="match status" value="1"/>
</dbReference>
<comment type="subunit">
    <text evidence="16 18">The 4 large subunits of the cytochrome b6-f complex are cytochrome b6, subunit IV (17 kDa polypeptide, PetD), cytochrome f and the Rieske protein, while the 4 small subunits are PetG, PetL, PetM and PetN. The complex functions as a dimer.</text>
</comment>
<gene>
    <name evidence="18 21" type="primary">petA</name>
</gene>
<evidence type="ECO:0000256" key="8">
    <source>
        <dbReference type="ARBA" id="ARBA00022692"/>
    </source>
</evidence>
<dbReference type="InterPro" id="IPR024094">
    <property type="entry name" value="Cyt_f_lg_dom"/>
</dbReference>
<evidence type="ECO:0000256" key="9">
    <source>
        <dbReference type="ARBA" id="ARBA00022723"/>
    </source>
</evidence>
<comment type="similarity">
    <text evidence="3 18">Belongs to the cytochrome f family.</text>
</comment>
<keyword evidence="21" id="KW-0150">Chloroplast</keyword>
<dbReference type="GO" id="GO:0015979">
    <property type="term" value="P:photosynthesis"/>
    <property type="evidence" value="ECO:0007669"/>
    <property type="project" value="UniProtKB-UniRule"/>
</dbReference>
<comment type="subcellular location">
    <subcellularLocation>
        <location evidence="2">Membrane</location>
        <topology evidence="2">Single-pass membrane protein</topology>
    </subcellularLocation>
    <subcellularLocation>
        <location evidence="18">Plastid</location>
        <location evidence="18">Chloroplast thylakoid membrane</location>
        <topology evidence="18">Single-pass membrane protein</topology>
    </subcellularLocation>
    <subcellularLocation>
        <location evidence="17">Thylakoid</location>
    </subcellularLocation>
</comment>
<feature type="binding site" description="covalent" evidence="18 19">
    <location>
        <position position="51"/>
    </location>
    <ligand>
        <name>heme</name>
        <dbReference type="ChEBI" id="CHEBI:30413"/>
    </ligand>
</feature>
<dbReference type="Gene3D" id="2.60.40.830">
    <property type="entry name" value="Cytochrome f large domain"/>
    <property type="match status" value="1"/>
</dbReference>